<dbReference type="KEGG" id="tpla:ElP_37450"/>
<sequence length="303" mass="31827">MCRGSTAPDRPPSAGPGEFVLKSAPSHDDEVEGPVAGPAGSPLRGASPLPIASADCSRRARPIPRPTGPGRRGLVMAREGVAANLRRGHRPGLPKRTGRIFSNPRFSMRLRTNRGAHAGRTARRSAAPRLGPIPDPAIVTQTTRSPDLRHRNDPGPSAPISSGKTRFGTTPGLTACAPAPLRRRPGRPATRALHAPPGAGPGPGRAAQETTARRRRIRPEPPGISSRNGPEPDRRSRDLANGYSRCPGQSGGAPPAIRGPSARQTSQRVTASARLVRGSRVGMNSWARKPSKPVSTIARQMAG</sequence>
<dbReference type="EMBL" id="CP036426">
    <property type="protein sequence ID" value="QDV35837.1"/>
    <property type="molecule type" value="Genomic_DNA"/>
</dbReference>
<evidence type="ECO:0000313" key="3">
    <source>
        <dbReference type="Proteomes" id="UP000317835"/>
    </source>
</evidence>
<feature type="compositionally biased region" description="Polar residues" evidence="1">
    <location>
        <begin position="159"/>
        <end position="172"/>
    </location>
</feature>
<feature type="compositionally biased region" description="Low complexity" evidence="1">
    <location>
        <begin position="187"/>
        <end position="197"/>
    </location>
</feature>
<evidence type="ECO:0000256" key="1">
    <source>
        <dbReference type="SAM" id="MobiDB-lite"/>
    </source>
</evidence>
<accession>A0A518H4T6</accession>
<evidence type="ECO:0000313" key="2">
    <source>
        <dbReference type="EMBL" id="QDV35837.1"/>
    </source>
</evidence>
<dbReference type="Proteomes" id="UP000317835">
    <property type="component" value="Chromosome"/>
</dbReference>
<dbReference type="AlphaFoldDB" id="A0A518H4T6"/>
<name>A0A518H4T6_9BACT</name>
<proteinExistence type="predicted"/>
<feature type="region of interest" description="Disordered" evidence="1">
    <location>
        <begin position="110"/>
        <end position="303"/>
    </location>
</feature>
<protein>
    <submittedName>
        <fullName evidence="2">Uncharacterized protein</fullName>
    </submittedName>
</protein>
<feature type="compositionally biased region" description="Polar residues" evidence="1">
    <location>
        <begin position="293"/>
        <end position="303"/>
    </location>
</feature>
<reference evidence="2 3" key="1">
    <citation type="submission" date="2019-02" db="EMBL/GenBank/DDBJ databases">
        <title>Deep-cultivation of Planctomycetes and their phenomic and genomic characterization uncovers novel biology.</title>
        <authorList>
            <person name="Wiegand S."/>
            <person name="Jogler M."/>
            <person name="Boedeker C."/>
            <person name="Pinto D."/>
            <person name="Vollmers J."/>
            <person name="Rivas-Marin E."/>
            <person name="Kohn T."/>
            <person name="Peeters S.H."/>
            <person name="Heuer A."/>
            <person name="Rast P."/>
            <person name="Oberbeckmann S."/>
            <person name="Bunk B."/>
            <person name="Jeske O."/>
            <person name="Meyerdierks A."/>
            <person name="Storesund J.E."/>
            <person name="Kallscheuer N."/>
            <person name="Luecker S."/>
            <person name="Lage O.M."/>
            <person name="Pohl T."/>
            <person name="Merkel B.J."/>
            <person name="Hornburger P."/>
            <person name="Mueller R.-W."/>
            <person name="Bruemmer F."/>
            <person name="Labrenz M."/>
            <person name="Spormann A.M."/>
            <person name="Op den Camp H."/>
            <person name="Overmann J."/>
            <person name="Amann R."/>
            <person name="Jetten M.S.M."/>
            <person name="Mascher T."/>
            <person name="Medema M.H."/>
            <person name="Devos D.P."/>
            <person name="Kaster A.-K."/>
            <person name="Ovreas L."/>
            <person name="Rohde M."/>
            <person name="Galperin M.Y."/>
            <person name="Jogler C."/>
        </authorList>
    </citation>
    <scope>NUCLEOTIDE SEQUENCE [LARGE SCALE GENOMIC DNA]</scope>
    <source>
        <strain evidence="2 3">ElP</strain>
    </source>
</reference>
<keyword evidence="3" id="KW-1185">Reference proteome</keyword>
<feature type="region of interest" description="Disordered" evidence="1">
    <location>
        <begin position="1"/>
        <end position="76"/>
    </location>
</feature>
<organism evidence="2 3">
    <name type="scientific">Tautonia plasticadhaerens</name>
    <dbReference type="NCBI Taxonomy" id="2527974"/>
    <lineage>
        <taxon>Bacteria</taxon>
        <taxon>Pseudomonadati</taxon>
        <taxon>Planctomycetota</taxon>
        <taxon>Planctomycetia</taxon>
        <taxon>Isosphaerales</taxon>
        <taxon>Isosphaeraceae</taxon>
        <taxon>Tautonia</taxon>
    </lineage>
</organism>
<gene>
    <name evidence="2" type="ORF">ElP_37450</name>
</gene>